<dbReference type="InterPro" id="IPR026983">
    <property type="entry name" value="DHC"/>
</dbReference>
<keyword evidence="9 12" id="KW-0175">Coiled coil</keyword>
<keyword evidence="6" id="KW-0547">Nucleotide-binding</keyword>
<evidence type="ECO:0000256" key="8">
    <source>
        <dbReference type="ARBA" id="ARBA00023017"/>
    </source>
</evidence>
<dbReference type="GO" id="GO:0007018">
    <property type="term" value="P:microtubule-based movement"/>
    <property type="evidence" value="ECO:0007669"/>
    <property type="project" value="InterPro"/>
</dbReference>
<evidence type="ECO:0000256" key="7">
    <source>
        <dbReference type="ARBA" id="ARBA00022840"/>
    </source>
</evidence>
<dbReference type="Gene3D" id="3.40.50.300">
    <property type="entry name" value="P-loop containing nucleotide triphosphate hydrolases"/>
    <property type="match status" value="2"/>
</dbReference>
<evidence type="ECO:0000256" key="2">
    <source>
        <dbReference type="ARBA" id="ARBA00008887"/>
    </source>
</evidence>
<dbReference type="CDD" id="cd00009">
    <property type="entry name" value="AAA"/>
    <property type="match status" value="1"/>
</dbReference>
<dbReference type="InterPro" id="IPR042228">
    <property type="entry name" value="Dynein_linker_3"/>
</dbReference>
<comment type="similarity">
    <text evidence="2">Belongs to the dynein heavy chain family.</text>
</comment>
<dbReference type="InterPro" id="IPR035699">
    <property type="entry name" value="AAA_6"/>
</dbReference>
<dbReference type="FunFam" id="3.40.50.300:FF:000517">
    <property type="entry name" value="Cytoplasmic dynein heavy chain 1"/>
    <property type="match status" value="1"/>
</dbReference>
<dbReference type="Pfam" id="PF22597">
    <property type="entry name" value="DYN_lid"/>
    <property type="match status" value="1"/>
</dbReference>
<keyword evidence="8" id="KW-0243">Dynein</keyword>
<evidence type="ECO:0000313" key="14">
    <source>
        <dbReference type="EMBL" id="CAJ0586706.1"/>
    </source>
</evidence>
<sequence>MLIFIRRGGFVDAEKELSDQMQLLVERDGDKLAPVAEKALNEAEVSLLHLQQNIDIPEINLVVNQHILAAIQAQGRKAKADDLGNMIEDSLFLNTLQSGVGRWIKEIQKVTKLERDPASGFSLQEMNFWLNLEPALQKMQEKRECEEIQLTLEVLKAGKRFHATVSFDSDTALREAIGNVFGHLKKLRVTKYPIARALRLIEAISRDVNAQMSKILSIRRLMHISMKEFDQLMNDCFKEQHSDARETVKKKREETLRLTFKPNLVHKKLEQRLAQIKAFRRQHEQFRTVIERVLRCPNAIDGVAQLNAGAGTVTAAPTAVEQIDRAYEYVKEVDCLDVTAEGTVAYDAAQIRYEQEVQRVETDITAWLRGQLGAAKNAKEMFSIFSRYNALFVRPNIRGAIREYQTQLIDKVKENIAELQEIFATKYNDNYRHEQLTKRLDIQPLSCRIIFVKNIENKLNDSMKRVEDVLGKGWEGHVDGQQLKKESDMFRQRLNIQPMYDDWVKSTKEKNLSASGKLLTIDKRNQDGKPVLQLKVNFRDDMIQLHKEVRYLKTLGQRIPLQIVNAAHQAAQMNPNLSGPTIVEKKLADRKDIETLIASSKKEVQMIIAESLQLNWDSCKLEQYVTRFNTAVSKYSEKCEELFDIISQIDGALAALDSCPYTMEKITEQLRIVQENVDVLALGSYSNLQCWSADLDKNIEQKLSRRLEEAMRIWALVYNKSPPSIEQVRARLCEQLFEWQAVVTAQKRISRTRCQLAMNADNVEATYKDIFGALLKGLTTLEAAYKTVDAVMTKVEEYVGEWMCYQALWDLQAEVLYDSLGDDLTRWMRTLDEIRKNRRIFDTTDARKDIYPVVIDYTKVQGKVSSKYDNWHKEVLQKFSAALGQEMQTFHGQVSKWRSDLEGQSVDSGSTTDADQLITYVQGLKKQTKIGQDQVDKFRAAQRLLNQQRFQFPNQWLYAEHAEGEWDALQDLLLRKDSAIQSQVANLQTKIKEEDELVEKRTIEALQDWERSKPVEGGQRPAVALEQLAAFEQRLCKLRDDRDKMKKARLALDLAETTGVPTEADKLSIAVEELGDLKGVWEALKPVYSEIDEIKEKTWLSVQPRKLRQNLDELSQRLKGLPVKYKTYQSYEKAKDMLQSYGKVNLLIAELKSEALKERHWRQLMKELRVTWNLQDLTLGQVWDADVQRHEAAIKNILTVAQGENALEEFLKQLREYWLAYEVELINYQNKTRIIKGWDDLFNKLKEHQNSLAAMKLSAYYKPFEEDALSWEDKLNKISSMFDVWIDVQRRWVYLDGLFSGSAEIASLMPNESSRFSSISAEFLGLMKKVIASPRILDIDMMQGAQRLLERLAEMLAKIQKALGEYLERERSSFPRFDFVGDEDLLEIMGNSKDISRLQKHLKKMFAGVTAVTITEEDKRITEMHSREGETVVLSSPVATQGVRINEWLHAVEKEMRTTLAKFLSNALKDFAMIDVDTVSHASYMEFLDKYPCQLIGLVAEIWWSNQMENALQQEKDAAEVEKVVSKTLALLADNVLKEQPPIRRRKIEMLITELVHKRNTSRRLLQRGVTSTNDFEWAQAMRTAWRPRKNAALSERLVRTPLTDRCFLTMTQALHSRLGGSPFGPAGTGKTESVKALGHQLGRFVLVFNCDETFDFQAMGRILVGLCQPDRQLIAQVMLFSQGFRTAEVLANKIVPLFILCKEQLSAQCHYDFGLRALKYVLVSAGNIKREKLNQVGAAALEDVAEQQMLIQSVCETMVPKLVNEDIALLFSLLSDVFPSIQYAPNEMTDLREKLSEICSAQMLCYSNRTGELGSAWVEKVLQLYQITNLNHGLMLVGPSGTGKTTAWKMLLKALDKLEGGEGVAHVIDAKAMSKDFLYGWMDQNTREWTDGLFTSIVRKIIDNVRGELDKRQWIIFDGDVDPEWVENLNSVLDDNKLLTLPNGERLAIPSNVADLQYATLATVSRCGMVWFSEEVVSSEMLFSNYLKTLTNISLETESAPATIAMTLQLQKTAAEFLQQHFSADGLVPLSLRYALTNCEHIMVATSQRLLSSFFAMMNYSIRVMVQANAMREDIPFSHDQVEAYVARSMLANIVWAFSGDGRLSNREALSEHIRKSTTLPLPPNAQAPIIDYEVTLTGEWRPWIAKVPKMEIETHRVAAADLVVPTVDTVRHEMLFSAWLSEHKPLVLCGPPGSGKTMTLLAALRSQPDMGVVNVNFSSSTTPELLMRTFDHYCGYRRTPNGVVLAPSQLGRWLVIFCDEIAVTRQARNAASYLNGFYRTSDHSWVSLERIQFVGACNPPTDPGRHPMTLRFLRHVPVVYVDYPGKPSLEPIYGTFNFAMLRMAPACRSIADALTAAMVEVYLASQKQFTQDQQPHYVYSPRELTRWVRGICEAIAPLDKVKPEDIVRLWAHEALRLFQDRLVTEEERNWTDDLIDSTAEKYFAGVNVKTALKRPILYSCWLSKQYLPVTQEALRQYVKERLKVFYEEELDVRLVLYYKMLDHVLRIDRIYRQQQGHLLLIGTSGSGKTTLSRFVA</sequence>
<dbReference type="Pfam" id="PF08393">
    <property type="entry name" value="DHC_N2"/>
    <property type="match status" value="1"/>
</dbReference>
<dbReference type="Gene3D" id="1.20.140.100">
    <property type="entry name" value="Dynein heavy chain, N-terminal domain 2"/>
    <property type="match status" value="1"/>
</dbReference>
<comment type="caution">
    <text evidence="14">The sequence shown here is derived from an EMBL/GenBank/DDBJ whole genome shotgun (WGS) entry which is preliminary data.</text>
</comment>
<gene>
    <name evidence="14" type="ORF">MSPICULIGERA_LOCUS24695</name>
</gene>
<feature type="non-terminal residue" evidence="14">
    <location>
        <position position="2538"/>
    </location>
</feature>
<dbReference type="GO" id="GO:0045505">
    <property type="term" value="F:dynein intermediate chain binding"/>
    <property type="evidence" value="ECO:0007669"/>
    <property type="project" value="InterPro"/>
</dbReference>
<reference evidence="14" key="1">
    <citation type="submission" date="2023-06" db="EMBL/GenBank/DDBJ databases">
        <authorList>
            <person name="Delattre M."/>
        </authorList>
    </citation>
    <scope>NUCLEOTIDE SEQUENCE</scope>
    <source>
        <strain evidence="14">AF72</strain>
    </source>
</reference>
<dbReference type="PANTHER" id="PTHR46532:SF13">
    <property type="entry name" value="CYTOPLASMIC DYNEIN 1 HEAVY CHAIN 1"/>
    <property type="match status" value="1"/>
</dbReference>
<dbReference type="Gene3D" id="1.20.58.1120">
    <property type="match status" value="1"/>
</dbReference>
<dbReference type="Pfam" id="PF12780">
    <property type="entry name" value="AAA_8"/>
    <property type="match status" value="1"/>
</dbReference>
<dbReference type="SUPFAM" id="SSF52540">
    <property type="entry name" value="P-loop containing nucleoside triphosphate hydrolases"/>
    <property type="match status" value="3"/>
</dbReference>
<dbReference type="InterPro" id="IPR043157">
    <property type="entry name" value="Dynein_AAA1S"/>
</dbReference>
<dbReference type="GO" id="GO:0005874">
    <property type="term" value="C:microtubule"/>
    <property type="evidence" value="ECO:0007669"/>
    <property type="project" value="UniProtKB-KW"/>
</dbReference>
<dbReference type="InterPro" id="IPR041466">
    <property type="entry name" value="Dynein_AAA5_ext"/>
</dbReference>
<dbReference type="FunFam" id="1.10.8.710:FF:000005">
    <property type="entry name" value="Cytoplasmic dynein heavy chain 1"/>
    <property type="match status" value="1"/>
</dbReference>
<dbReference type="EMBL" id="CATQJA010002709">
    <property type="protein sequence ID" value="CAJ0586706.1"/>
    <property type="molecule type" value="Genomic_DNA"/>
</dbReference>
<protein>
    <recommendedName>
        <fullName evidence="13">AAA+ ATPase domain-containing protein</fullName>
    </recommendedName>
</protein>
<dbReference type="InterPro" id="IPR013602">
    <property type="entry name" value="Dynein_heavy_linker"/>
</dbReference>
<dbReference type="InterPro" id="IPR054354">
    <property type="entry name" value="DYNC2H1-like_lid"/>
</dbReference>
<organism evidence="14 15">
    <name type="scientific">Mesorhabditis spiculigera</name>
    <dbReference type="NCBI Taxonomy" id="96644"/>
    <lineage>
        <taxon>Eukaryota</taxon>
        <taxon>Metazoa</taxon>
        <taxon>Ecdysozoa</taxon>
        <taxon>Nematoda</taxon>
        <taxon>Chromadorea</taxon>
        <taxon>Rhabditida</taxon>
        <taxon>Rhabditina</taxon>
        <taxon>Rhabditomorpha</taxon>
        <taxon>Rhabditoidea</taxon>
        <taxon>Rhabditidae</taxon>
        <taxon>Mesorhabditinae</taxon>
        <taxon>Mesorhabditis</taxon>
    </lineage>
</organism>
<evidence type="ECO:0000259" key="13">
    <source>
        <dbReference type="SMART" id="SM00382"/>
    </source>
</evidence>
<proteinExistence type="inferred from homology"/>
<feature type="coiled-coil region" evidence="12">
    <location>
        <begin position="1342"/>
        <end position="1369"/>
    </location>
</feature>
<dbReference type="Gene3D" id="1.10.8.710">
    <property type="match status" value="1"/>
</dbReference>
<evidence type="ECO:0000256" key="3">
    <source>
        <dbReference type="ARBA" id="ARBA00022490"/>
    </source>
</evidence>
<dbReference type="Gene3D" id="1.10.287.2620">
    <property type="match status" value="1"/>
</dbReference>
<dbReference type="FunFam" id="1.20.920.30:FF:000001">
    <property type="entry name" value="Cytoplasmic dynein heavy chain 1"/>
    <property type="match status" value="1"/>
</dbReference>
<dbReference type="FunFam" id="1.20.58.1120:FF:000013">
    <property type="entry name" value="Dynein heavy chain-like protein"/>
    <property type="match status" value="1"/>
</dbReference>
<dbReference type="InterPro" id="IPR013594">
    <property type="entry name" value="Dynein_heavy_tail"/>
</dbReference>
<evidence type="ECO:0000256" key="1">
    <source>
        <dbReference type="ARBA" id="ARBA00004245"/>
    </source>
</evidence>
<feature type="domain" description="AAA+ ATPase" evidence="13">
    <location>
        <begin position="2184"/>
        <end position="2324"/>
    </location>
</feature>
<keyword evidence="7" id="KW-0067">ATP-binding</keyword>
<keyword evidence="11" id="KW-0206">Cytoskeleton</keyword>
<dbReference type="GO" id="GO:0005858">
    <property type="term" value="C:axonemal dynein complex"/>
    <property type="evidence" value="ECO:0007669"/>
    <property type="project" value="TreeGrafter"/>
</dbReference>
<keyword evidence="4" id="KW-0493">Microtubule</keyword>
<feature type="domain" description="AAA+ ATPase" evidence="13">
    <location>
        <begin position="1831"/>
        <end position="1964"/>
    </location>
</feature>
<dbReference type="InterPro" id="IPR027417">
    <property type="entry name" value="P-loop_NTPase"/>
</dbReference>
<keyword evidence="5" id="KW-0677">Repeat</keyword>
<comment type="subcellular location">
    <subcellularLocation>
        <location evidence="1">Cytoplasm</location>
        <location evidence="1">Cytoskeleton</location>
    </subcellularLocation>
</comment>
<name>A0AA36DHL8_9BILA</name>
<dbReference type="Gene3D" id="1.10.472.130">
    <property type="match status" value="1"/>
</dbReference>
<dbReference type="Pfam" id="PF17852">
    <property type="entry name" value="Dynein_AAA_lid"/>
    <property type="match status" value="1"/>
</dbReference>
<dbReference type="Pfam" id="PF12774">
    <property type="entry name" value="AAA_6"/>
    <property type="match status" value="1"/>
</dbReference>
<evidence type="ECO:0000256" key="10">
    <source>
        <dbReference type="ARBA" id="ARBA00023175"/>
    </source>
</evidence>
<evidence type="ECO:0000256" key="11">
    <source>
        <dbReference type="ARBA" id="ARBA00023212"/>
    </source>
</evidence>
<dbReference type="InterPro" id="IPR042222">
    <property type="entry name" value="Dynein_2_N"/>
</dbReference>
<dbReference type="Proteomes" id="UP001177023">
    <property type="component" value="Unassembled WGS sequence"/>
</dbReference>
<evidence type="ECO:0000256" key="12">
    <source>
        <dbReference type="SAM" id="Coils"/>
    </source>
</evidence>
<evidence type="ECO:0000256" key="4">
    <source>
        <dbReference type="ARBA" id="ARBA00022701"/>
    </source>
</evidence>
<dbReference type="FunFam" id="1.10.287.2620:FF:000001">
    <property type="entry name" value="Cytoplasmic dynein heavy chain 1"/>
    <property type="match status" value="1"/>
</dbReference>
<dbReference type="Pfam" id="PF12775">
    <property type="entry name" value="AAA_7"/>
    <property type="match status" value="1"/>
</dbReference>
<accession>A0AA36DHL8</accession>
<dbReference type="SMART" id="SM00382">
    <property type="entry name" value="AAA"/>
    <property type="match status" value="3"/>
</dbReference>
<dbReference type="Gene3D" id="3.20.180.20">
    <property type="entry name" value="Dynein heavy chain, N-terminal domain 2"/>
    <property type="match status" value="1"/>
</dbReference>
<evidence type="ECO:0000256" key="5">
    <source>
        <dbReference type="ARBA" id="ARBA00022737"/>
    </source>
</evidence>
<dbReference type="GO" id="GO:0051959">
    <property type="term" value="F:dynein light intermediate chain binding"/>
    <property type="evidence" value="ECO:0007669"/>
    <property type="project" value="InterPro"/>
</dbReference>
<dbReference type="InterPro" id="IPR024317">
    <property type="entry name" value="Dynein_heavy_chain_D4_dom"/>
</dbReference>
<evidence type="ECO:0000256" key="6">
    <source>
        <dbReference type="ARBA" id="ARBA00022741"/>
    </source>
</evidence>
<dbReference type="Pfam" id="PF08385">
    <property type="entry name" value="DHC_N1"/>
    <property type="match status" value="1"/>
</dbReference>
<evidence type="ECO:0000256" key="9">
    <source>
        <dbReference type="ARBA" id="ARBA00023054"/>
    </source>
</evidence>
<dbReference type="PANTHER" id="PTHR46532">
    <property type="entry name" value="MALE FERTILITY FACTOR KL5"/>
    <property type="match status" value="1"/>
</dbReference>
<dbReference type="GO" id="GO:0005524">
    <property type="term" value="F:ATP binding"/>
    <property type="evidence" value="ECO:0007669"/>
    <property type="project" value="UniProtKB-KW"/>
</dbReference>
<dbReference type="InterPro" id="IPR003593">
    <property type="entry name" value="AAA+_ATPase"/>
</dbReference>
<evidence type="ECO:0000313" key="15">
    <source>
        <dbReference type="Proteomes" id="UP001177023"/>
    </source>
</evidence>
<keyword evidence="3" id="KW-0963">Cytoplasm</keyword>
<feature type="domain" description="AAA+ ATPase" evidence="13">
    <location>
        <begin position="1620"/>
        <end position="1756"/>
    </location>
</feature>
<keyword evidence="10" id="KW-0505">Motor protein</keyword>
<dbReference type="FunFam" id="3.20.180.20:FF:000002">
    <property type="entry name" value="Cytoplasmic dynein heavy chain 1"/>
    <property type="match status" value="1"/>
</dbReference>
<dbReference type="FunFam" id="1.20.140.100:FF:000002">
    <property type="entry name" value="Cytoplasmic dynein heavy chain 1"/>
    <property type="match status" value="1"/>
</dbReference>
<keyword evidence="15" id="KW-1185">Reference proteome</keyword>
<dbReference type="Gene3D" id="1.20.920.30">
    <property type="match status" value="1"/>
</dbReference>